<dbReference type="EMBL" id="GG692396">
    <property type="protein sequence ID" value="EER34763.1"/>
    <property type="molecule type" value="Genomic_DNA"/>
</dbReference>
<dbReference type="PANTHER" id="PTHR28058">
    <property type="entry name" value="37S RIBOSOMAL PROTEIN MRP51, MITOCHONDRIAL"/>
    <property type="match status" value="1"/>
</dbReference>
<keyword evidence="2" id="KW-1185">Reference proteome</keyword>
<dbReference type="KEGG" id="ctp:CTRG_01624"/>
<dbReference type="AlphaFoldDB" id="C5M6Z3"/>
<accession>C5M6Z3</accession>
<dbReference type="eggNOG" id="ENOG502R4KN">
    <property type="taxonomic scope" value="Eukaryota"/>
</dbReference>
<proteinExistence type="predicted"/>
<dbReference type="GO" id="GO:0003735">
    <property type="term" value="F:structural constituent of ribosome"/>
    <property type="evidence" value="ECO:0007669"/>
    <property type="project" value="TreeGrafter"/>
</dbReference>
<evidence type="ECO:0000313" key="2">
    <source>
        <dbReference type="Proteomes" id="UP000002037"/>
    </source>
</evidence>
<gene>
    <name evidence="1" type="ORF">CTRG_01624</name>
</gene>
<dbReference type="GeneID" id="8301274"/>
<dbReference type="GO" id="GO:0070124">
    <property type="term" value="P:mitochondrial translational initiation"/>
    <property type="evidence" value="ECO:0007669"/>
    <property type="project" value="TreeGrafter"/>
</dbReference>
<organism evidence="1 2">
    <name type="scientific">Candida tropicalis (strain ATCC MYA-3404 / T1)</name>
    <name type="common">Yeast</name>
    <dbReference type="NCBI Taxonomy" id="294747"/>
    <lineage>
        <taxon>Eukaryota</taxon>
        <taxon>Fungi</taxon>
        <taxon>Dikarya</taxon>
        <taxon>Ascomycota</taxon>
        <taxon>Saccharomycotina</taxon>
        <taxon>Pichiomycetes</taxon>
        <taxon>Debaryomycetaceae</taxon>
        <taxon>Candida/Lodderomyces clade</taxon>
        <taxon>Candida</taxon>
    </lineage>
</organism>
<evidence type="ECO:0000313" key="1">
    <source>
        <dbReference type="EMBL" id="EER34763.1"/>
    </source>
</evidence>
<dbReference type="HOGENOM" id="CLU_063080_1_0_1"/>
<dbReference type="RefSeq" id="XP_002547318.1">
    <property type="nucleotide sequence ID" value="XM_002547272.1"/>
</dbReference>
<dbReference type="InterPro" id="IPR016712">
    <property type="entry name" value="Rbsml_bS1m-like"/>
</dbReference>
<dbReference type="STRING" id="294747.C5M6Z3"/>
<sequence length="351" mass="39441">MSGSGNELFNLVKNSRLSQVAQPLSKNMRAKSNIPTHQVIFTPKSSAARSNYGLKTTLPNKIGSSYISFNDIDNRQSMPDVEKNSGFYYKQLMFKELGLPVKTHYTGKNPLFPDELNKSDRPMRDGSLANTLNLPTKVQVSEIVKILKKNPEIYDQFNKFLIKNHPKILLTTVSNQEIIEILKEFLLSSPEVVKKRLSLTTQHKINPKFEQRQIQGTGGFSYNQKGRLRNTPNGIQYGTVVPGRIIDNKEAAIAGFVSSVTDRSIALQTNYAKNYPGKHHRQFTVPFKISEAELSEDGSVRLFAEGIKSGKWMETNDRFTPSRTNFAGSSERNKADGQSLESLLNLILPTK</sequence>
<dbReference type="Pfam" id="PF11709">
    <property type="entry name" value="Mit_ribos_Mrp51"/>
    <property type="match status" value="1"/>
</dbReference>
<reference evidence="1 2" key="1">
    <citation type="journal article" date="2009" name="Nature">
        <title>Evolution of pathogenicity and sexual reproduction in eight Candida genomes.</title>
        <authorList>
            <person name="Butler G."/>
            <person name="Rasmussen M.D."/>
            <person name="Lin M.F."/>
            <person name="Santos M.A."/>
            <person name="Sakthikumar S."/>
            <person name="Munro C.A."/>
            <person name="Rheinbay E."/>
            <person name="Grabherr M."/>
            <person name="Forche A."/>
            <person name="Reedy J.L."/>
            <person name="Agrafioti I."/>
            <person name="Arnaud M.B."/>
            <person name="Bates S."/>
            <person name="Brown A.J."/>
            <person name="Brunke S."/>
            <person name="Costanzo M.C."/>
            <person name="Fitzpatrick D.A."/>
            <person name="de Groot P.W."/>
            <person name="Harris D."/>
            <person name="Hoyer L.L."/>
            <person name="Hube B."/>
            <person name="Klis F.M."/>
            <person name="Kodira C."/>
            <person name="Lennard N."/>
            <person name="Logue M.E."/>
            <person name="Martin R."/>
            <person name="Neiman A.M."/>
            <person name="Nikolaou E."/>
            <person name="Quail M.A."/>
            <person name="Quinn J."/>
            <person name="Santos M.C."/>
            <person name="Schmitzberger F.F."/>
            <person name="Sherlock G."/>
            <person name="Shah P."/>
            <person name="Silverstein K.A."/>
            <person name="Skrzypek M.S."/>
            <person name="Soll D."/>
            <person name="Staggs R."/>
            <person name="Stansfield I."/>
            <person name="Stumpf M.P."/>
            <person name="Sudbery P.E."/>
            <person name="Srikantha T."/>
            <person name="Zeng Q."/>
            <person name="Berman J."/>
            <person name="Berriman M."/>
            <person name="Heitman J."/>
            <person name="Gow N.A."/>
            <person name="Lorenz M.C."/>
            <person name="Birren B.W."/>
            <person name="Kellis M."/>
            <person name="Cuomo C.A."/>
        </authorList>
    </citation>
    <scope>NUCLEOTIDE SEQUENCE [LARGE SCALE GENOMIC DNA]</scope>
    <source>
        <strain evidence="2">ATCC MYA-3404 / T1</strain>
    </source>
</reference>
<dbReference type="Proteomes" id="UP000002037">
    <property type="component" value="Unassembled WGS sequence"/>
</dbReference>
<dbReference type="PANTHER" id="PTHR28058:SF1">
    <property type="entry name" value="SMALL RIBOSOMAL SUBUNIT PROTEIN BS1M"/>
    <property type="match status" value="1"/>
</dbReference>
<protein>
    <submittedName>
        <fullName evidence="1">Uncharacterized protein</fullName>
    </submittedName>
</protein>
<dbReference type="GO" id="GO:0005763">
    <property type="term" value="C:mitochondrial small ribosomal subunit"/>
    <property type="evidence" value="ECO:0007669"/>
    <property type="project" value="TreeGrafter"/>
</dbReference>
<dbReference type="OrthoDB" id="2735536at2759"/>
<name>C5M6Z3_CANTT</name>
<dbReference type="VEuPathDB" id="FungiDB:CTRG_01624"/>